<dbReference type="InterPro" id="IPR007592">
    <property type="entry name" value="GEBP"/>
</dbReference>
<comment type="similarity">
    <text evidence="1">Belongs to the GeBP family.</text>
</comment>
<dbReference type="Proteomes" id="UP000251960">
    <property type="component" value="Chromosome 6"/>
</dbReference>
<dbReference type="OrthoDB" id="696952at2759"/>
<dbReference type="GO" id="GO:0006355">
    <property type="term" value="P:regulation of DNA-templated transcription"/>
    <property type="evidence" value="ECO:0007669"/>
    <property type="project" value="InterPro"/>
</dbReference>
<dbReference type="PANTHER" id="PTHR31662:SF32">
    <property type="entry name" value="OS09G0101300 PROTEIN"/>
    <property type="match status" value="1"/>
</dbReference>
<dbReference type="PANTHER" id="PTHR31662">
    <property type="entry name" value="BNAANNG10740D PROTEIN-RELATED"/>
    <property type="match status" value="1"/>
</dbReference>
<evidence type="ECO:0000256" key="2">
    <source>
        <dbReference type="SAM" id="MobiDB-lite"/>
    </source>
</evidence>
<dbReference type="KEGG" id="zma:107436074"/>
<evidence type="ECO:0000313" key="4">
    <source>
        <dbReference type="EMBL" id="PWZ19437.1"/>
    </source>
</evidence>
<organism evidence="5">
    <name type="scientific">Zea mays</name>
    <name type="common">Maize</name>
    <dbReference type="NCBI Taxonomy" id="4577"/>
    <lineage>
        <taxon>Eukaryota</taxon>
        <taxon>Viridiplantae</taxon>
        <taxon>Streptophyta</taxon>
        <taxon>Embryophyta</taxon>
        <taxon>Tracheophyta</taxon>
        <taxon>Spermatophyta</taxon>
        <taxon>Magnoliopsida</taxon>
        <taxon>Liliopsida</taxon>
        <taxon>Poales</taxon>
        <taxon>Poaceae</taxon>
        <taxon>PACMAD clade</taxon>
        <taxon>Panicoideae</taxon>
        <taxon>Andropogonodae</taxon>
        <taxon>Andropogoneae</taxon>
        <taxon>Tripsacinae</taxon>
        <taxon>Zea</taxon>
    </lineage>
</organism>
<evidence type="ECO:0000313" key="5">
    <source>
        <dbReference type="EMBL" id="PWZ19442.1"/>
    </source>
</evidence>
<evidence type="ECO:0000313" key="6">
    <source>
        <dbReference type="Proteomes" id="UP000251960"/>
    </source>
</evidence>
<proteinExistence type="inferred from homology"/>
<dbReference type="ExpressionAtlas" id="A0A3L6EEJ2">
    <property type="expression patterns" value="baseline and differential"/>
</dbReference>
<evidence type="ECO:0000259" key="3">
    <source>
        <dbReference type="Pfam" id="PF04504"/>
    </source>
</evidence>
<evidence type="ECO:0000256" key="1">
    <source>
        <dbReference type="ARBA" id="ARBA00010820"/>
    </source>
</evidence>
<dbReference type="AlphaFoldDB" id="A0A3L6EEJ2"/>
<protein>
    <recommendedName>
        <fullName evidence="3">Glabrous enhancer-binding protein-like DBD domain-containing protein</fullName>
    </recommendedName>
</protein>
<gene>
    <name evidence="4" type="ORF">Zm00014a_002447</name>
    <name evidence="5" type="ORF">Zm00014a_002448</name>
</gene>
<reference evidence="5 6" key="1">
    <citation type="journal article" date="2018" name="Nat. Genet.">
        <title>Extensive intraspecific gene order and gene structural variations between Mo17 and other maize genomes.</title>
        <authorList>
            <person name="Sun S."/>
            <person name="Zhou Y."/>
            <person name="Chen J."/>
            <person name="Shi J."/>
            <person name="Zhao H."/>
            <person name="Zhao H."/>
            <person name="Song W."/>
            <person name="Zhang M."/>
            <person name="Cui Y."/>
            <person name="Dong X."/>
            <person name="Liu H."/>
            <person name="Ma X."/>
            <person name="Jiao Y."/>
            <person name="Wang B."/>
            <person name="Wei X."/>
            <person name="Stein J.C."/>
            <person name="Glaubitz J.C."/>
            <person name="Lu F."/>
            <person name="Yu G."/>
            <person name="Liang C."/>
            <person name="Fengler K."/>
            <person name="Li B."/>
            <person name="Rafalski A."/>
            <person name="Schnable P.S."/>
            <person name="Ware D.H."/>
            <person name="Buckler E.S."/>
            <person name="Lai J."/>
        </authorList>
    </citation>
    <scope>NUCLEOTIDE SEQUENCE [LARGE SCALE GENOMIC DNA]</scope>
    <source>
        <strain evidence="6">cv. Missouri 17</strain>
        <tissue evidence="5">Seedling</tissue>
    </source>
</reference>
<name>A0A3L6EEJ2_MAIZE</name>
<comment type="caution">
    <text evidence="5">The sequence shown here is derived from an EMBL/GenBank/DDBJ whole genome shotgun (WGS) entry which is preliminary data.</text>
</comment>
<accession>A0A3L6EJM1</accession>
<dbReference type="EMBL" id="NCVQ01000007">
    <property type="protein sequence ID" value="PWZ19437.1"/>
    <property type="molecule type" value="Genomic_DNA"/>
</dbReference>
<feature type="region of interest" description="Disordered" evidence="2">
    <location>
        <begin position="102"/>
        <end position="164"/>
    </location>
</feature>
<sequence>MAPTIPADAITISSSLSEQPVSNTLVIVSSSGSDQPVSNTLVDLSSATFSSRSVAILPDPCASRGGGDQARDAPRNRRPHSTAPSVVPVLSSTVVTAASFADGSRAEATSRRRPTAAARQQCSSPRSVLSVRAPGGVAPSPAPARPSSGGGDDEATSRPKRKARYRKWGIDDERKVLATLAELRRDNMGVLPQVSVLLKKLCANGGLVRRGVDAIELSDKVYKLKKKYVKAAAKFAASGGRRIRKYRNQELYEISMEVWPELMRGENQDVRVGH</sequence>
<accession>A0A3L6EEJ2</accession>
<dbReference type="Pfam" id="PF04504">
    <property type="entry name" value="GeBP-like_DBD"/>
    <property type="match status" value="1"/>
</dbReference>
<feature type="region of interest" description="Disordered" evidence="2">
    <location>
        <begin position="59"/>
        <end position="86"/>
    </location>
</feature>
<dbReference type="EMBL" id="NCVQ01000007">
    <property type="protein sequence ID" value="PWZ19442.1"/>
    <property type="molecule type" value="Genomic_DNA"/>
</dbReference>
<dbReference type="InterPro" id="IPR053932">
    <property type="entry name" value="GeBP-like_DBD"/>
</dbReference>
<feature type="domain" description="Glabrous enhancer-binding protein-like DBD" evidence="3">
    <location>
        <begin position="166"/>
        <end position="259"/>
    </location>
</feature>